<protein>
    <submittedName>
        <fullName evidence="3">14-3-3 protein</fullName>
    </submittedName>
</protein>
<dbReference type="PRINTS" id="PR00305">
    <property type="entry name" value="1433ZETA"/>
</dbReference>
<evidence type="ECO:0000259" key="2">
    <source>
        <dbReference type="SMART" id="SM00101"/>
    </source>
</evidence>
<accession>A0A9P5TJI3</accession>
<keyword evidence="4" id="KW-1185">Reference proteome</keyword>
<comment type="caution">
    <text evidence="3">The sequence shown here is derived from an EMBL/GenBank/DDBJ whole genome shotgun (WGS) entry which is preliminary data.</text>
</comment>
<feature type="non-terminal residue" evidence="3">
    <location>
        <position position="1"/>
    </location>
</feature>
<evidence type="ECO:0000313" key="3">
    <source>
        <dbReference type="EMBL" id="KAF8888386.1"/>
    </source>
</evidence>
<evidence type="ECO:0000256" key="1">
    <source>
        <dbReference type="ARBA" id="ARBA00006141"/>
    </source>
</evidence>
<proteinExistence type="inferred from homology"/>
<sequence>MPQVKKAIEVLEDDLIPSSPSTESKIFNLKMLGDCYRYIAQSVTNVDKAELESVVLKSWKAYEEASRFVVPALSPTHPIRLGLAMSMALFQHDILSSPERALYLLHHAWTEGSAEIDTITEEMWKDSALMLQRVRNNLTLWASDLQDAREDIDDPEFD</sequence>
<dbReference type="OrthoDB" id="10260625at2759"/>
<dbReference type="InterPro" id="IPR000308">
    <property type="entry name" value="14-3-3"/>
</dbReference>
<dbReference type="PANTHER" id="PTHR18860">
    <property type="entry name" value="14-3-3 PROTEIN"/>
    <property type="match status" value="1"/>
</dbReference>
<reference evidence="3" key="1">
    <citation type="submission" date="2020-11" db="EMBL/GenBank/DDBJ databases">
        <authorList>
            <consortium name="DOE Joint Genome Institute"/>
            <person name="Ahrendt S."/>
            <person name="Riley R."/>
            <person name="Andreopoulos W."/>
            <person name="LaButti K."/>
            <person name="Pangilinan J."/>
            <person name="Ruiz-duenas F.J."/>
            <person name="Barrasa J.M."/>
            <person name="Sanchez-Garcia M."/>
            <person name="Camarero S."/>
            <person name="Miyauchi S."/>
            <person name="Serrano A."/>
            <person name="Linde D."/>
            <person name="Babiker R."/>
            <person name="Drula E."/>
            <person name="Ayuso-Fernandez I."/>
            <person name="Pacheco R."/>
            <person name="Padilla G."/>
            <person name="Ferreira P."/>
            <person name="Barriuso J."/>
            <person name="Kellner H."/>
            <person name="Castanera R."/>
            <person name="Alfaro M."/>
            <person name="Ramirez L."/>
            <person name="Pisabarro A.G."/>
            <person name="Kuo A."/>
            <person name="Tritt A."/>
            <person name="Lipzen A."/>
            <person name="He G."/>
            <person name="Yan M."/>
            <person name="Ng V."/>
            <person name="Cullen D."/>
            <person name="Martin F."/>
            <person name="Rosso M.-N."/>
            <person name="Henrissat B."/>
            <person name="Hibbett D."/>
            <person name="Martinez A.T."/>
            <person name="Grigoriev I.V."/>
        </authorList>
    </citation>
    <scope>NUCLEOTIDE SEQUENCE</scope>
    <source>
        <strain evidence="3">AH 44721</strain>
    </source>
</reference>
<dbReference type="EMBL" id="JADNYJ010000085">
    <property type="protein sequence ID" value="KAF8888386.1"/>
    <property type="molecule type" value="Genomic_DNA"/>
</dbReference>
<dbReference type="SMART" id="SM00101">
    <property type="entry name" value="14_3_3"/>
    <property type="match status" value="1"/>
</dbReference>
<evidence type="ECO:0000313" key="4">
    <source>
        <dbReference type="Proteomes" id="UP000724874"/>
    </source>
</evidence>
<dbReference type="InterPro" id="IPR023410">
    <property type="entry name" value="14-3-3_domain"/>
</dbReference>
<dbReference type="Proteomes" id="UP000724874">
    <property type="component" value="Unassembled WGS sequence"/>
</dbReference>
<dbReference type="AlphaFoldDB" id="A0A9P5TJI3"/>
<dbReference type="SUPFAM" id="SSF48445">
    <property type="entry name" value="14-3-3 protein"/>
    <property type="match status" value="1"/>
</dbReference>
<feature type="domain" description="14-3-3" evidence="2">
    <location>
        <begin position="1"/>
        <end position="154"/>
    </location>
</feature>
<dbReference type="Pfam" id="PF00244">
    <property type="entry name" value="14-3-3"/>
    <property type="match status" value="1"/>
</dbReference>
<comment type="similarity">
    <text evidence="1">Belongs to the 14-3-3 family.</text>
</comment>
<dbReference type="InterPro" id="IPR036815">
    <property type="entry name" value="14-3-3_dom_sf"/>
</dbReference>
<dbReference type="Gene3D" id="1.20.190.20">
    <property type="entry name" value="14-3-3 domain"/>
    <property type="match status" value="1"/>
</dbReference>
<gene>
    <name evidence="3" type="ORF">CPB84DRAFT_1786236</name>
</gene>
<name>A0A9P5TJI3_GYMJU</name>
<organism evidence="3 4">
    <name type="scientific">Gymnopilus junonius</name>
    <name type="common">Spectacular rustgill mushroom</name>
    <name type="synonym">Gymnopilus spectabilis subsp. junonius</name>
    <dbReference type="NCBI Taxonomy" id="109634"/>
    <lineage>
        <taxon>Eukaryota</taxon>
        <taxon>Fungi</taxon>
        <taxon>Dikarya</taxon>
        <taxon>Basidiomycota</taxon>
        <taxon>Agaricomycotina</taxon>
        <taxon>Agaricomycetes</taxon>
        <taxon>Agaricomycetidae</taxon>
        <taxon>Agaricales</taxon>
        <taxon>Agaricineae</taxon>
        <taxon>Hymenogastraceae</taxon>
        <taxon>Gymnopilus</taxon>
    </lineage>
</organism>